<name>A0A833S1C9_9HYME</name>
<organism evidence="2 3">
    <name type="scientific">Frieseomelitta varia</name>
    <dbReference type="NCBI Taxonomy" id="561572"/>
    <lineage>
        <taxon>Eukaryota</taxon>
        <taxon>Metazoa</taxon>
        <taxon>Ecdysozoa</taxon>
        <taxon>Arthropoda</taxon>
        <taxon>Hexapoda</taxon>
        <taxon>Insecta</taxon>
        <taxon>Pterygota</taxon>
        <taxon>Neoptera</taxon>
        <taxon>Endopterygota</taxon>
        <taxon>Hymenoptera</taxon>
        <taxon>Apocrita</taxon>
        <taxon>Aculeata</taxon>
        <taxon>Apoidea</taxon>
        <taxon>Anthophila</taxon>
        <taxon>Apidae</taxon>
        <taxon>Frieseomelitta</taxon>
    </lineage>
</organism>
<gene>
    <name evidence="2" type="ORF">E2986_11968</name>
</gene>
<dbReference type="EMBL" id="WNWW01000347">
    <property type="protein sequence ID" value="KAF3425942.1"/>
    <property type="molecule type" value="Genomic_DNA"/>
</dbReference>
<feature type="coiled-coil region" evidence="1">
    <location>
        <begin position="136"/>
        <end position="170"/>
    </location>
</feature>
<evidence type="ECO:0000313" key="2">
    <source>
        <dbReference type="EMBL" id="KAF3425942.1"/>
    </source>
</evidence>
<accession>A0A833S1C9</accession>
<reference evidence="2" key="1">
    <citation type="submission" date="2019-11" db="EMBL/GenBank/DDBJ databases">
        <title>The nuclear and mitochondrial genomes of Frieseomelitta varia - a highly eusocial stingless bee (Meliponini) with a permanently sterile worker caste.</title>
        <authorList>
            <person name="Freitas F.C.P."/>
            <person name="Lourenco A.P."/>
            <person name="Nunes F.M.F."/>
            <person name="Paschoal A.R."/>
            <person name="Abreu F.C.P."/>
            <person name="Barbin F.O."/>
            <person name="Bataglia L."/>
            <person name="Cardoso-Junior C.A.M."/>
            <person name="Cervoni M.S."/>
            <person name="Silva S.R."/>
            <person name="Dalarmi F."/>
            <person name="Del Lama M.A."/>
            <person name="Depintor T.S."/>
            <person name="Ferreira K.M."/>
            <person name="Goria P.S."/>
            <person name="Jaskot M.C."/>
            <person name="Lago D.C."/>
            <person name="Luna-Lucena D."/>
            <person name="Moda L.M."/>
            <person name="Nascimento L."/>
            <person name="Pedrino M."/>
            <person name="Rabico F.O."/>
            <person name="Sanches F.C."/>
            <person name="Santos D.E."/>
            <person name="Santos C.G."/>
            <person name="Vieira J."/>
            <person name="Lopes T.F."/>
            <person name="Barchuk A.R."/>
            <person name="Hartfelder K."/>
            <person name="Simoes Z.L.P."/>
            <person name="Bitondi M.M.G."/>
            <person name="Pinheiro D.G."/>
        </authorList>
    </citation>
    <scope>NUCLEOTIDE SEQUENCE</scope>
    <source>
        <strain evidence="2">USP_RPSP 00005682</strain>
        <tissue evidence="2">Whole individual</tissue>
    </source>
</reference>
<proteinExistence type="predicted"/>
<comment type="caution">
    <text evidence="2">The sequence shown here is derived from an EMBL/GenBank/DDBJ whole genome shotgun (WGS) entry which is preliminary data.</text>
</comment>
<evidence type="ECO:0000256" key="1">
    <source>
        <dbReference type="SAM" id="Coils"/>
    </source>
</evidence>
<sequence length="295" mass="34798">MRSIRSDVPDISQFERRLREIIYEHQRNAVSTFLLMYMFSAQAELNNLEKERLSIREELCSKDHLLQNERRISNELKTRLKTASLTINRLEEERMRDKIDHTNLSVNYESLLQERDIFKKEAMCCQTEAAKFKFKVDSLEGTLRREIRKREKLEQALTELKNDYEKITVNIDKSIVRLGKEQEYLLNSGKAIILLNKRLQTFGLCSHAINQRNKARERDLQRKLIASSINESTRLSSNDALHPEIENLCSKEMLTNLKTKMQDSALFEEKLDRIFNEFSANFTQVQTTMRTTLNE</sequence>
<feature type="coiled-coil region" evidence="1">
    <location>
        <begin position="38"/>
        <end position="93"/>
    </location>
</feature>
<keyword evidence="3" id="KW-1185">Reference proteome</keyword>
<protein>
    <submittedName>
        <fullName evidence="2">Uncharacterized protein</fullName>
    </submittedName>
</protein>
<keyword evidence="1" id="KW-0175">Coiled coil</keyword>
<dbReference type="AlphaFoldDB" id="A0A833S1C9"/>
<evidence type="ECO:0000313" key="3">
    <source>
        <dbReference type="Proteomes" id="UP000655588"/>
    </source>
</evidence>
<dbReference type="Proteomes" id="UP000655588">
    <property type="component" value="Unassembled WGS sequence"/>
</dbReference>